<sequence>MSDRNPLLHGGMLERIFQLEDQVKGLMETVNQMHKAYQLQALNIPKPDQYVRTGGYTMADVSERMPHNIPVNASVEMTPEAHAGQKTSSVPTEEKRISTSHLSTLAPYTYSPLNSRSSEIRILALKASLSPTEPITCRLVTADLDKELTTDGRLNSPPIKLFTPLSYCWGTTLMTEAIVLDSHLFLVTPSLHRALLHFRNANENPSGERVTEENKETFWWIDAICINQNDLDERSSQVGLMTRLYKVAQTVHVWLGEESEDSSRAMNVIRELAYIPSDWDSWKYIPKPGQTHRPDGPGRPMVKLPTDPPAITAEDKSKNYSALISLYQRPWFTRVWIRQEVALPDDVKFHCGAETCSWEEIMRVADMLTYLADEYHLPDLQHVRIRSNGSYKSCFHKAIELDQLRAIIGRGNGTYAELQELVFDSRDCQATDPLDKIYAMLPLTNPDEIDVTVDYRKDSREVYKELAIRFFNRSLDYLVGCQNPSRSNGLPSWVPNLAVPWRPLSAGTTFLHDKALEYHWGNPPDDPPHFSYQSEQSRLDIQGVIFDEIRAINHESWVDAELSNADLRRIAAQWRAFFKSQREQLFECWEKISMQNLWEKEKQCERLYDSLMNDVEWESLVLQNTFGDEYRGGNDATRFKPMADRVLDLDPTFKRIKRLLLSDSTSYAESVGKDEYFATLRPLAVNRRLMFTSKGTAGLVPAEAKLDDKVCFFDSCKCPFIIRDVGDNTWILVGQAYFFSRITLYGANPRMTKTIIRLV</sequence>
<dbReference type="PANTHER" id="PTHR24148">
    <property type="entry name" value="ANKYRIN REPEAT DOMAIN-CONTAINING PROTEIN 39 HOMOLOG-RELATED"/>
    <property type="match status" value="1"/>
</dbReference>
<dbReference type="Pfam" id="PF06985">
    <property type="entry name" value="HET"/>
    <property type="match status" value="1"/>
</dbReference>
<dbReference type="InParanoid" id="A0A0C3HI46"/>
<protein>
    <recommendedName>
        <fullName evidence="1">Heterokaryon incompatibility domain-containing protein</fullName>
    </recommendedName>
</protein>
<gene>
    <name evidence="2" type="ORF">OIDMADRAFT_178636</name>
</gene>
<evidence type="ECO:0000313" key="3">
    <source>
        <dbReference type="Proteomes" id="UP000054321"/>
    </source>
</evidence>
<dbReference type="Proteomes" id="UP000054321">
    <property type="component" value="Unassembled WGS sequence"/>
</dbReference>
<reference evidence="2 3" key="1">
    <citation type="submission" date="2014-04" db="EMBL/GenBank/DDBJ databases">
        <authorList>
            <consortium name="DOE Joint Genome Institute"/>
            <person name="Kuo A."/>
            <person name="Martino E."/>
            <person name="Perotto S."/>
            <person name="Kohler A."/>
            <person name="Nagy L.G."/>
            <person name="Floudas D."/>
            <person name="Copeland A."/>
            <person name="Barry K.W."/>
            <person name="Cichocki N."/>
            <person name="Veneault-Fourrey C."/>
            <person name="LaButti K."/>
            <person name="Lindquist E.A."/>
            <person name="Lipzen A."/>
            <person name="Lundell T."/>
            <person name="Morin E."/>
            <person name="Murat C."/>
            <person name="Sun H."/>
            <person name="Tunlid A."/>
            <person name="Henrissat B."/>
            <person name="Grigoriev I.V."/>
            <person name="Hibbett D.S."/>
            <person name="Martin F."/>
            <person name="Nordberg H.P."/>
            <person name="Cantor M.N."/>
            <person name="Hua S.X."/>
        </authorList>
    </citation>
    <scope>NUCLEOTIDE SEQUENCE [LARGE SCALE GENOMIC DNA]</scope>
    <source>
        <strain evidence="2 3">Zn</strain>
    </source>
</reference>
<dbReference type="HOGENOM" id="CLU_004184_7_0_1"/>
<accession>A0A0C3HI46</accession>
<name>A0A0C3HI46_OIDMZ</name>
<keyword evidence="3" id="KW-1185">Reference proteome</keyword>
<dbReference type="AlphaFoldDB" id="A0A0C3HI46"/>
<evidence type="ECO:0000313" key="2">
    <source>
        <dbReference type="EMBL" id="KIN02760.1"/>
    </source>
</evidence>
<feature type="domain" description="Heterokaryon incompatibility" evidence="1">
    <location>
        <begin position="164"/>
        <end position="340"/>
    </location>
</feature>
<evidence type="ECO:0000259" key="1">
    <source>
        <dbReference type="Pfam" id="PF06985"/>
    </source>
</evidence>
<dbReference type="InterPro" id="IPR010730">
    <property type="entry name" value="HET"/>
</dbReference>
<dbReference type="Pfam" id="PF26639">
    <property type="entry name" value="Het-6_barrel"/>
    <property type="match status" value="1"/>
</dbReference>
<dbReference type="STRING" id="913774.A0A0C3HI46"/>
<organism evidence="2 3">
    <name type="scientific">Oidiodendron maius (strain Zn)</name>
    <dbReference type="NCBI Taxonomy" id="913774"/>
    <lineage>
        <taxon>Eukaryota</taxon>
        <taxon>Fungi</taxon>
        <taxon>Dikarya</taxon>
        <taxon>Ascomycota</taxon>
        <taxon>Pezizomycotina</taxon>
        <taxon>Leotiomycetes</taxon>
        <taxon>Leotiomycetes incertae sedis</taxon>
        <taxon>Myxotrichaceae</taxon>
        <taxon>Oidiodendron</taxon>
    </lineage>
</organism>
<dbReference type="InterPro" id="IPR052895">
    <property type="entry name" value="HetReg/Transcr_Mod"/>
</dbReference>
<dbReference type="OrthoDB" id="194358at2759"/>
<proteinExistence type="predicted"/>
<dbReference type="EMBL" id="KN832874">
    <property type="protein sequence ID" value="KIN02760.1"/>
    <property type="molecule type" value="Genomic_DNA"/>
</dbReference>
<reference evidence="3" key="2">
    <citation type="submission" date="2015-01" db="EMBL/GenBank/DDBJ databases">
        <title>Evolutionary Origins and Diversification of the Mycorrhizal Mutualists.</title>
        <authorList>
            <consortium name="DOE Joint Genome Institute"/>
            <consortium name="Mycorrhizal Genomics Consortium"/>
            <person name="Kohler A."/>
            <person name="Kuo A."/>
            <person name="Nagy L.G."/>
            <person name="Floudas D."/>
            <person name="Copeland A."/>
            <person name="Barry K.W."/>
            <person name="Cichocki N."/>
            <person name="Veneault-Fourrey C."/>
            <person name="LaButti K."/>
            <person name="Lindquist E.A."/>
            <person name="Lipzen A."/>
            <person name="Lundell T."/>
            <person name="Morin E."/>
            <person name="Murat C."/>
            <person name="Riley R."/>
            <person name="Ohm R."/>
            <person name="Sun H."/>
            <person name="Tunlid A."/>
            <person name="Henrissat B."/>
            <person name="Grigoriev I.V."/>
            <person name="Hibbett D.S."/>
            <person name="Martin F."/>
        </authorList>
    </citation>
    <scope>NUCLEOTIDE SEQUENCE [LARGE SCALE GENOMIC DNA]</scope>
    <source>
        <strain evidence="3">Zn</strain>
    </source>
</reference>
<dbReference type="PANTHER" id="PTHR24148:SF64">
    <property type="entry name" value="HETEROKARYON INCOMPATIBILITY DOMAIN-CONTAINING PROTEIN"/>
    <property type="match status" value="1"/>
</dbReference>